<feature type="region of interest" description="Disordered" evidence="1">
    <location>
        <begin position="70"/>
        <end position="94"/>
    </location>
</feature>
<dbReference type="HOGENOM" id="CLU_1751651_0_0_1"/>
<protein>
    <recommendedName>
        <fullName evidence="5">Transmembrane protein</fullName>
    </recommendedName>
</protein>
<dbReference type="AlphaFoldDB" id="B4NQ63"/>
<evidence type="ECO:0000313" key="3">
    <source>
        <dbReference type="EMBL" id="EDW86288.1"/>
    </source>
</evidence>
<feature type="transmembrane region" description="Helical" evidence="2">
    <location>
        <begin position="41"/>
        <end position="64"/>
    </location>
</feature>
<sequence>MEMARQWTNWFVGSWLTNWIEGSTNCDLEFDELDDNHQESAGILTATLISLSMAGLFICINLFTNGPKAQPQLKSTARTTRRQRQRERRNSNPEQMLILTELLTTTDEEIESRPWHDLMPTTDDDDDVIDTSQVRHRSNTFFDLVVDTD</sequence>
<dbReference type="InParanoid" id="B4NQ63"/>
<dbReference type="Proteomes" id="UP000007798">
    <property type="component" value="Unassembled WGS sequence"/>
</dbReference>
<keyword evidence="2" id="KW-1133">Transmembrane helix</keyword>
<keyword evidence="4" id="KW-1185">Reference proteome</keyword>
<dbReference type="EMBL" id="CH964291">
    <property type="protein sequence ID" value="EDW86288.1"/>
    <property type="molecule type" value="Genomic_DNA"/>
</dbReference>
<keyword evidence="2" id="KW-0472">Membrane</keyword>
<organism evidence="3 4">
    <name type="scientific">Drosophila willistoni</name>
    <name type="common">Fruit fly</name>
    <dbReference type="NCBI Taxonomy" id="7260"/>
    <lineage>
        <taxon>Eukaryota</taxon>
        <taxon>Metazoa</taxon>
        <taxon>Ecdysozoa</taxon>
        <taxon>Arthropoda</taxon>
        <taxon>Hexapoda</taxon>
        <taxon>Insecta</taxon>
        <taxon>Pterygota</taxon>
        <taxon>Neoptera</taxon>
        <taxon>Endopterygota</taxon>
        <taxon>Diptera</taxon>
        <taxon>Brachycera</taxon>
        <taxon>Muscomorpha</taxon>
        <taxon>Ephydroidea</taxon>
        <taxon>Drosophilidae</taxon>
        <taxon>Drosophila</taxon>
        <taxon>Sophophora</taxon>
    </lineage>
</organism>
<accession>B4NQ63</accession>
<evidence type="ECO:0008006" key="5">
    <source>
        <dbReference type="Google" id="ProtNLM"/>
    </source>
</evidence>
<evidence type="ECO:0000256" key="2">
    <source>
        <dbReference type="SAM" id="Phobius"/>
    </source>
</evidence>
<proteinExistence type="predicted"/>
<evidence type="ECO:0000256" key="1">
    <source>
        <dbReference type="SAM" id="MobiDB-lite"/>
    </source>
</evidence>
<name>B4NQ63_DROWI</name>
<dbReference type="KEGG" id="dwi:6653070"/>
<reference evidence="3 4" key="1">
    <citation type="journal article" date="2007" name="Nature">
        <title>Evolution of genes and genomes on the Drosophila phylogeny.</title>
        <authorList>
            <consortium name="Drosophila 12 Genomes Consortium"/>
            <person name="Clark A.G."/>
            <person name="Eisen M.B."/>
            <person name="Smith D.R."/>
            <person name="Bergman C.M."/>
            <person name="Oliver B."/>
            <person name="Markow T.A."/>
            <person name="Kaufman T.C."/>
            <person name="Kellis M."/>
            <person name="Gelbart W."/>
            <person name="Iyer V.N."/>
            <person name="Pollard D.A."/>
            <person name="Sackton T.B."/>
            <person name="Larracuente A.M."/>
            <person name="Singh N.D."/>
            <person name="Abad J.P."/>
            <person name="Abt D.N."/>
            <person name="Adryan B."/>
            <person name="Aguade M."/>
            <person name="Akashi H."/>
            <person name="Anderson W.W."/>
            <person name="Aquadro C.F."/>
            <person name="Ardell D.H."/>
            <person name="Arguello R."/>
            <person name="Artieri C.G."/>
            <person name="Barbash D.A."/>
            <person name="Barker D."/>
            <person name="Barsanti P."/>
            <person name="Batterham P."/>
            <person name="Batzoglou S."/>
            <person name="Begun D."/>
            <person name="Bhutkar A."/>
            <person name="Blanco E."/>
            <person name="Bosak S.A."/>
            <person name="Bradley R.K."/>
            <person name="Brand A.D."/>
            <person name="Brent M.R."/>
            <person name="Brooks A.N."/>
            <person name="Brown R.H."/>
            <person name="Butlin R.K."/>
            <person name="Caggese C."/>
            <person name="Calvi B.R."/>
            <person name="Bernardo de Carvalho A."/>
            <person name="Caspi A."/>
            <person name="Castrezana S."/>
            <person name="Celniker S.E."/>
            <person name="Chang J.L."/>
            <person name="Chapple C."/>
            <person name="Chatterji S."/>
            <person name="Chinwalla A."/>
            <person name="Civetta A."/>
            <person name="Clifton S.W."/>
            <person name="Comeron J.M."/>
            <person name="Costello J.C."/>
            <person name="Coyne J.A."/>
            <person name="Daub J."/>
            <person name="David R.G."/>
            <person name="Delcher A.L."/>
            <person name="Delehaunty K."/>
            <person name="Do C.B."/>
            <person name="Ebling H."/>
            <person name="Edwards K."/>
            <person name="Eickbush T."/>
            <person name="Evans J.D."/>
            <person name="Filipski A."/>
            <person name="Findeiss S."/>
            <person name="Freyhult E."/>
            <person name="Fulton L."/>
            <person name="Fulton R."/>
            <person name="Garcia A.C."/>
            <person name="Gardiner A."/>
            <person name="Garfield D.A."/>
            <person name="Garvin B.E."/>
            <person name="Gibson G."/>
            <person name="Gilbert D."/>
            <person name="Gnerre S."/>
            <person name="Godfrey J."/>
            <person name="Good R."/>
            <person name="Gotea V."/>
            <person name="Gravely B."/>
            <person name="Greenberg A.J."/>
            <person name="Griffiths-Jones S."/>
            <person name="Gross S."/>
            <person name="Guigo R."/>
            <person name="Gustafson E.A."/>
            <person name="Haerty W."/>
            <person name="Hahn M.W."/>
            <person name="Halligan D.L."/>
            <person name="Halpern A.L."/>
            <person name="Halter G.M."/>
            <person name="Han M.V."/>
            <person name="Heger A."/>
            <person name="Hillier L."/>
            <person name="Hinrichs A.S."/>
            <person name="Holmes I."/>
            <person name="Hoskins R.A."/>
            <person name="Hubisz M.J."/>
            <person name="Hultmark D."/>
            <person name="Huntley M.A."/>
            <person name="Jaffe D.B."/>
            <person name="Jagadeeshan S."/>
            <person name="Jeck W.R."/>
            <person name="Johnson J."/>
            <person name="Jones C.D."/>
            <person name="Jordan W.C."/>
            <person name="Karpen G.H."/>
            <person name="Kataoka E."/>
            <person name="Keightley P.D."/>
            <person name="Kheradpour P."/>
            <person name="Kirkness E.F."/>
            <person name="Koerich L.B."/>
            <person name="Kristiansen K."/>
            <person name="Kudrna D."/>
            <person name="Kulathinal R.J."/>
            <person name="Kumar S."/>
            <person name="Kwok R."/>
            <person name="Lander E."/>
            <person name="Langley C.H."/>
            <person name="Lapoint R."/>
            <person name="Lazzaro B.P."/>
            <person name="Lee S.J."/>
            <person name="Levesque L."/>
            <person name="Li R."/>
            <person name="Lin C.F."/>
            <person name="Lin M.F."/>
            <person name="Lindblad-Toh K."/>
            <person name="Llopart A."/>
            <person name="Long M."/>
            <person name="Low L."/>
            <person name="Lozovsky E."/>
            <person name="Lu J."/>
            <person name="Luo M."/>
            <person name="Machado C.A."/>
            <person name="Makalowski W."/>
            <person name="Marzo M."/>
            <person name="Matsuda M."/>
            <person name="Matzkin L."/>
            <person name="McAllister B."/>
            <person name="McBride C.S."/>
            <person name="McKernan B."/>
            <person name="McKernan K."/>
            <person name="Mendez-Lago M."/>
            <person name="Minx P."/>
            <person name="Mollenhauer M.U."/>
            <person name="Montooth K."/>
            <person name="Mount S.M."/>
            <person name="Mu X."/>
            <person name="Myers E."/>
            <person name="Negre B."/>
            <person name="Newfeld S."/>
            <person name="Nielsen R."/>
            <person name="Noor M.A."/>
            <person name="O'Grady P."/>
            <person name="Pachter L."/>
            <person name="Papaceit M."/>
            <person name="Parisi M.J."/>
            <person name="Parisi M."/>
            <person name="Parts L."/>
            <person name="Pedersen J.S."/>
            <person name="Pesole G."/>
            <person name="Phillippy A.M."/>
            <person name="Ponting C.P."/>
            <person name="Pop M."/>
            <person name="Porcelli D."/>
            <person name="Powell J.R."/>
            <person name="Prohaska S."/>
            <person name="Pruitt K."/>
            <person name="Puig M."/>
            <person name="Quesneville H."/>
            <person name="Ram K.R."/>
            <person name="Rand D."/>
            <person name="Rasmussen M.D."/>
            <person name="Reed L.K."/>
            <person name="Reenan R."/>
            <person name="Reily A."/>
            <person name="Remington K.A."/>
            <person name="Rieger T.T."/>
            <person name="Ritchie M.G."/>
            <person name="Robin C."/>
            <person name="Rogers Y.H."/>
            <person name="Rohde C."/>
            <person name="Rozas J."/>
            <person name="Rubenfield M.J."/>
            <person name="Ruiz A."/>
            <person name="Russo S."/>
            <person name="Salzberg S.L."/>
            <person name="Sanchez-Gracia A."/>
            <person name="Saranga D.J."/>
            <person name="Sato H."/>
            <person name="Schaeffer S.W."/>
            <person name="Schatz M.C."/>
            <person name="Schlenke T."/>
            <person name="Schwartz R."/>
            <person name="Segarra C."/>
            <person name="Singh R.S."/>
            <person name="Sirot L."/>
            <person name="Sirota M."/>
            <person name="Sisneros N.B."/>
            <person name="Smith C.D."/>
            <person name="Smith T.F."/>
            <person name="Spieth J."/>
            <person name="Stage D.E."/>
            <person name="Stark A."/>
            <person name="Stephan W."/>
            <person name="Strausberg R.L."/>
            <person name="Strempel S."/>
            <person name="Sturgill D."/>
            <person name="Sutton G."/>
            <person name="Sutton G.G."/>
            <person name="Tao W."/>
            <person name="Teichmann S."/>
            <person name="Tobari Y.N."/>
            <person name="Tomimura Y."/>
            <person name="Tsolas J.M."/>
            <person name="Valente V.L."/>
            <person name="Venter E."/>
            <person name="Venter J.C."/>
            <person name="Vicario S."/>
            <person name="Vieira F.G."/>
            <person name="Vilella A.J."/>
            <person name="Villasante A."/>
            <person name="Walenz B."/>
            <person name="Wang J."/>
            <person name="Wasserman M."/>
            <person name="Watts T."/>
            <person name="Wilson D."/>
            <person name="Wilson R.K."/>
            <person name="Wing R.A."/>
            <person name="Wolfner M.F."/>
            <person name="Wong A."/>
            <person name="Wong G.K."/>
            <person name="Wu C.I."/>
            <person name="Wu G."/>
            <person name="Yamamoto D."/>
            <person name="Yang H.P."/>
            <person name="Yang S.P."/>
            <person name="Yorke J.A."/>
            <person name="Yoshida K."/>
            <person name="Zdobnov E."/>
            <person name="Zhang P."/>
            <person name="Zhang Y."/>
            <person name="Zimin A.V."/>
            <person name="Baldwin J."/>
            <person name="Abdouelleil A."/>
            <person name="Abdulkadir J."/>
            <person name="Abebe A."/>
            <person name="Abera B."/>
            <person name="Abreu J."/>
            <person name="Acer S.C."/>
            <person name="Aftuck L."/>
            <person name="Alexander A."/>
            <person name="An P."/>
            <person name="Anderson E."/>
            <person name="Anderson S."/>
            <person name="Arachi H."/>
            <person name="Azer M."/>
            <person name="Bachantsang P."/>
            <person name="Barry A."/>
            <person name="Bayul T."/>
            <person name="Berlin A."/>
            <person name="Bessette D."/>
            <person name="Bloom T."/>
            <person name="Blye J."/>
            <person name="Boguslavskiy L."/>
            <person name="Bonnet C."/>
            <person name="Boukhgalter B."/>
            <person name="Bourzgui I."/>
            <person name="Brown A."/>
            <person name="Cahill P."/>
            <person name="Channer S."/>
            <person name="Cheshatsang Y."/>
            <person name="Chuda L."/>
            <person name="Citroen M."/>
            <person name="Collymore A."/>
            <person name="Cooke P."/>
            <person name="Costello M."/>
            <person name="D'Aco K."/>
            <person name="Daza R."/>
            <person name="De Haan G."/>
            <person name="DeGray S."/>
            <person name="DeMaso C."/>
            <person name="Dhargay N."/>
            <person name="Dooley K."/>
            <person name="Dooley E."/>
            <person name="Doricent M."/>
            <person name="Dorje P."/>
            <person name="Dorjee K."/>
            <person name="Dupes A."/>
            <person name="Elong R."/>
            <person name="Falk J."/>
            <person name="Farina A."/>
            <person name="Faro S."/>
            <person name="Ferguson D."/>
            <person name="Fisher S."/>
            <person name="Foley C.D."/>
            <person name="Franke A."/>
            <person name="Friedrich D."/>
            <person name="Gadbois L."/>
            <person name="Gearin G."/>
            <person name="Gearin C.R."/>
            <person name="Giannoukos G."/>
            <person name="Goode T."/>
            <person name="Graham J."/>
            <person name="Grandbois E."/>
            <person name="Grewal S."/>
            <person name="Gyaltsen K."/>
            <person name="Hafez N."/>
            <person name="Hagos B."/>
            <person name="Hall J."/>
            <person name="Henson C."/>
            <person name="Hollinger A."/>
            <person name="Honan T."/>
            <person name="Huard M.D."/>
            <person name="Hughes L."/>
            <person name="Hurhula B."/>
            <person name="Husby M.E."/>
            <person name="Kamat A."/>
            <person name="Kanga B."/>
            <person name="Kashin S."/>
            <person name="Khazanovich D."/>
            <person name="Kisner P."/>
            <person name="Lance K."/>
            <person name="Lara M."/>
            <person name="Lee W."/>
            <person name="Lennon N."/>
            <person name="Letendre F."/>
            <person name="LeVine R."/>
            <person name="Lipovsky A."/>
            <person name="Liu X."/>
            <person name="Liu J."/>
            <person name="Liu S."/>
            <person name="Lokyitsang T."/>
            <person name="Lokyitsang Y."/>
            <person name="Lubonja R."/>
            <person name="Lui A."/>
            <person name="MacDonald P."/>
            <person name="Magnisalis V."/>
            <person name="Maru K."/>
            <person name="Matthews C."/>
            <person name="McCusker W."/>
            <person name="McDonough S."/>
            <person name="Mehta T."/>
            <person name="Meldrim J."/>
            <person name="Meneus L."/>
            <person name="Mihai O."/>
            <person name="Mihalev A."/>
            <person name="Mihova T."/>
            <person name="Mittelman R."/>
            <person name="Mlenga V."/>
            <person name="Montmayeur A."/>
            <person name="Mulrain L."/>
            <person name="Navidi A."/>
            <person name="Naylor J."/>
            <person name="Negash T."/>
            <person name="Nguyen T."/>
            <person name="Nguyen N."/>
            <person name="Nicol R."/>
            <person name="Norbu C."/>
            <person name="Norbu N."/>
            <person name="Novod N."/>
            <person name="O'Neill B."/>
            <person name="Osman S."/>
            <person name="Markiewicz E."/>
            <person name="Oyono O.L."/>
            <person name="Patti C."/>
            <person name="Phunkhang P."/>
            <person name="Pierre F."/>
            <person name="Priest M."/>
            <person name="Raghuraman S."/>
            <person name="Rege F."/>
            <person name="Reyes R."/>
            <person name="Rise C."/>
            <person name="Rogov P."/>
            <person name="Ross K."/>
            <person name="Ryan E."/>
            <person name="Settipalli S."/>
            <person name="Shea T."/>
            <person name="Sherpa N."/>
            <person name="Shi L."/>
            <person name="Shih D."/>
            <person name="Sparrow T."/>
            <person name="Spaulding J."/>
            <person name="Stalker J."/>
            <person name="Stange-Thomann N."/>
            <person name="Stavropoulos S."/>
            <person name="Stone C."/>
            <person name="Strader C."/>
            <person name="Tesfaye S."/>
            <person name="Thomson T."/>
            <person name="Thoulutsang Y."/>
            <person name="Thoulutsang D."/>
            <person name="Topham K."/>
            <person name="Topping I."/>
            <person name="Tsamla T."/>
            <person name="Vassiliev H."/>
            <person name="Vo A."/>
            <person name="Wangchuk T."/>
            <person name="Wangdi T."/>
            <person name="Weiand M."/>
            <person name="Wilkinson J."/>
            <person name="Wilson A."/>
            <person name="Yadav S."/>
            <person name="Young G."/>
            <person name="Yu Q."/>
            <person name="Zembek L."/>
            <person name="Zhong D."/>
            <person name="Zimmer A."/>
            <person name="Zwirko Z."/>
            <person name="Jaffe D.B."/>
            <person name="Alvarez P."/>
            <person name="Brockman W."/>
            <person name="Butler J."/>
            <person name="Chin C."/>
            <person name="Gnerre S."/>
            <person name="Grabherr M."/>
            <person name="Kleber M."/>
            <person name="Mauceli E."/>
            <person name="MacCallum I."/>
        </authorList>
    </citation>
    <scope>NUCLEOTIDE SEQUENCE [LARGE SCALE GENOMIC DNA]</scope>
    <source>
        <strain evidence="4">Tucson 14030-0811.24</strain>
    </source>
</reference>
<evidence type="ECO:0000313" key="4">
    <source>
        <dbReference type="Proteomes" id="UP000007798"/>
    </source>
</evidence>
<keyword evidence="2" id="KW-0812">Transmembrane</keyword>
<gene>
    <name evidence="3" type="primary">Dwil\GK17302</name>
    <name evidence="3" type="ORF">Dwil_GK17302</name>
</gene>